<proteinExistence type="predicted"/>
<comment type="caution">
    <text evidence="1">The sequence shown here is derived from an EMBL/GenBank/DDBJ whole genome shotgun (WGS) entry which is preliminary data.</text>
</comment>
<reference evidence="1 2" key="1">
    <citation type="journal article" date="2019" name="Sci. Rep.">
        <title>Orb-weaving spider Araneus ventricosus genome elucidates the spidroin gene catalogue.</title>
        <authorList>
            <person name="Kono N."/>
            <person name="Nakamura H."/>
            <person name="Ohtoshi R."/>
            <person name="Moran D.A.P."/>
            <person name="Shinohara A."/>
            <person name="Yoshida Y."/>
            <person name="Fujiwara M."/>
            <person name="Mori M."/>
            <person name="Tomita M."/>
            <person name="Arakawa K."/>
        </authorList>
    </citation>
    <scope>NUCLEOTIDE SEQUENCE [LARGE SCALE GENOMIC DNA]</scope>
</reference>
<organism evidence="1 2">
    <name type="scientific">Araneus ventricosus</name>
    <name type="common">Orbweaver spider</name>
    <name type="synonym">Epeira ventricosa</name>
    <dbReference type="NCBI Taxonomy" id="182803"/>
    <lineage>
        <taxon>Eukaryota</taxon>
        <taxon>Metazoa</taxon>
        <taxon>Ecdysozoa</taxon>
        <taxon>Arthropoda</taxon>
        <taxon>Chelicerata</taxon>
        <taxon>Arachnida</taxon>
        <taxon>Araneae</taxon>
        <taxon>Araneomorphae</taxon>
        <taxon>Entelegynae</taxon>
        <taxon>Araneoidea</taxon>
        <taxon>Araneidae</taxon>
        <taxon>Araneus</taxon>
    </lineage>
</organism>
<dbReference type="Proteomes" id="UP000499080">
    <property type="component" value="Unassembled WGS sequence"/>
</dbReference>
<gene>
    <name evidence="1" type="ORF">AVEN_197455_1</name>
</gene>
<sequence length="137" mass="15626">MLYSVLSVFRVRDFASRIEGLTQNSFGEKTVERGEMSKQLKDKMVLSQFLAGLQPNLKAQMLIEDPKDFVTAVELGDRTELAQAMLTPNINVLDSRVENPLKVIEAVQTSRETITKILELVCKQLERLNDRMDKIQK</sequence>
<evidence type="ECO:0000313" key="2">
    <source>
        <dbReference type="Proteomes" id="UP000499080"/>
    </source>
</evidence>
<evidence type="ECO:0000313" key="1">
    <source>
        <dbReference type="EMBL" id="GBM75098.1"/>
    </source>
</evidence>
<keyword evidence="2" id="KW-1185">Reference proteome</keyword>
<protein>
    <submittedName>
        <fullName evidence="1">Uncharacterized protein</fullName>
    </submittedName>
</protein>
<name>A0A4Y2IBK7_ARAVE</name>
<dbReference type="AlphaFoldDB" id="A0A4Y2IBK7"/>
<accession>A0A4Y2IBK7</accession>
<dbReference type="OrthoDB" id="6434224at2759"/>
<dbReference type="EMBL" id="BGPR01002535">
    <property type="protein sequence ID" value="GBM75098.1"/>
    <property type="molecule type" value="Genomic_DNA"/>
</dbReference>